<dbReference type="EMBL" id="JAAXOX010000003">
    <property type="protein sequence ID" value="NKY22751.1"/>
    <property type="molecule type" value="Genomic_DNA"/>
</dbReference>
<feature type="transmembrane region" description="Helical" evidence="1">
    <location>
        <begin position="32"/>
        <end position="55"/>
    </location>
</feature>
<reference evidence="4 5" key="1">
    <citation type="submission" date="2020-04" db="EMBL/GenBank/DDBJ databases">
        <title>MicrobeNet Type strains.</title>
        <authorList>
            <person name="Nicholson A.C."/>
        </authorList>
    </citation>
    <scope>NUCLEOTIDE SEQUENCE [LARGE SCALE GENOMIC DNA]</scope>
    <source>
        <strain evidence="4 5">ATCC BAA-788</strain>
    </source>
</reference>
<dbReference type="InterPro" id="IPR003675">
    <property type="entry name" value="Rce1/LyrA-like_dom"/>
</dbReference>
<feature type="transmembrane region" description="Helical" evidence="1">
    <location>
        <begin position="142"/>
        <end position="161"/>
    </location>
</feature>
<protein>
    <submittedName>
        <fullName evidence="4">CPBP family intramembrane metalloprotease</fullName>
    </submittedName>
</protein>
<dbReference type="RefSeq" id="WP_168629856.1">
    <property type="nucleotide sequence ID" value="NZ_BONL01000016.1"/>
</dbReference>
<dbReference type="Pfam" id="PF02517">
    <property type="entry name" value="Rce1-like"/>
    <property type="match status" value="1"/>
</dbReference>
<evidence type="ECO:0000256" key="2">
    <source>
        <dbReference type="SAM" id="SignalP"/>
    </source>
</evidence>
<feature type="transmembrane region" description="Helical" evidence="1">
    <location>
        <begin position="199"/>
        <end position="224"/>
    </location>
</feature>
<keyword evidence="4" id="KW-0645">Protease</keyword>
<proteinExistence type="predicted"/>
<dbReference type="GO" id="GO:0080120">
    <property type="term" value="P:CAAX-box protein maturation"/>
    <property type="evidence" value="ECO:0007669"/>
    <property type="project" value="UniProtKB-ARBA"/>
</dbReference>
<gene>
    <name evidence="4" type="ORF">HGA03_08760</name>
</gene>
<keyword evidence="1" id="KW-0472">Membrane</keyword>
<keyword evidence="1" id="KW-1133">Transmembrane helix</keyword>
<name>A0A7X6QZ61_9CELL</name>
<dbReference type="GO" id="GO:0004175">
    <property type="term" value="F:endopeptidase activity"/>
    <property type="evidence" value="ECO:0007669"/>
    <property type="project" value="UniProtKB-ARBA"/>
</dbReference>
<feature type="transmembrane region" description="Helical" evidence="1">
    <location>
        <begin position="244"/>
        <end position="262"/>
    </location>
</feature>
<dbReference type="GO" id="GO:0008237">
    <property type="term" value="F:metallopeptidase activity"/>
    <property type="evidence" value="ECO:0007669"/>
    <property type="project" value="UniProtKB-KW"/>
</dbReference>
<keyword evidence="1" id="KW-0812">Transmembrane</keyword>
<keyword evidence="5" id="KW-1185">Reference proteome</keyword>
<feature type="transmembrane region" description="Helical" evidence="1">
    <location>
        <begin position="76"/>
        <end position="99"/>
    </location>
</feature>
<evidence type="ECO:0000259" key="3">
    <source>
        <dbReference type="Pfam" id="PF02517"/>
    </source>
</evidence>
<feature type="transmembrane region" description="Helical" evidence="1">
    <location>
        <begin position="111"/>
        <end position="130"/>
    </location>
</feature>
<keyword evidence="2" id="KW-0732">Signal</keyword>
<feature type="domain" description="CAAX prenyl protease 2/Lysostaphin resistance protein A-like" evidence="3">
    <location>
        <begin position="110"/>
        <end position="203"/>
    </location>
</feature>
<evidence type="ECO:0000313" key="5">
    <source>
        <dbReference type="Proteomes" id="UP000581206"/>
    </source>
</evidence>
<keyword evidence="4" id="KW-0378">Hydrolase</keyword>
<evidence type="ECO:0000256" key="1">
    <source>
        <dbReference type="SAM" id="Phobius"/>
    </source>
</evidence>
<evidence type="ECO:0000313" key="4">
    <source>
        <dbReference type="EMBL" id="NKY22751.1"/>
    </source>
</evidence>
<dbReference type="AlphaFoldDB" id="A0A7X6QZ61"/>
<feature type="chain" id="PRO_5038889085" evidence="2">
    <location>
        <begin position="23"/>
        <end position="276"/>
    </location>
</feature>
<accession>A0A7X6QZ61</accession>
<organism evidence="4 5">
    <name type="scientific">Cellulomonas denverensis</name>
    <dbReference type="NCBI Taxonomy" id="264297"/>
    <lineage>
        <taxon>Bacteria</taxon>
        <taxon>Bacillati</taxon>
        <taxon>Actinomycetota</taxon>
        <taxon>Actinomycetes</taxon>
        <taxon>Micrococcales</taxon>
        <taxon>Cellulomonadaceae</taxon>
        <taxon>Cellulomonas</taxon>
    </lineage>
</organism>
<keyword evidence="4" id="KW-0482">Metalloprotease</keyword>
<dbReference type="Proteomes" id="UP000581206">
    <property type="component" value="Unassembled WGS sequence"/>
</dbReference>
<dbReference type="PANTHER" id="PTHR39430:SF1">
    <property type="entry name" value="PROTEASE"/>
    <property type="match status" value="1"/>
</dbReference>
<feature type="transmembrane region" description="Helical" evidence="1">
    <location>
        <begin position="167"/>
        <end position="187"/>
    </location>
</feature>
<sequence>MKPWVLRMPVTLLLLFAAYVLAQSVANALQDGPAAVLLVGGLALAAGLLALYPLLTRWLEDRPRPVELRWDRSTAGLGWGALLGAGFIALTVAGIAPFGGVGLSRGEPVSAVLGMLGAWVLVGVGEELLFRGGLFRLVEERRGSGVALAVSAVVFGGAHLTNQDATVWGAVAIALEAGGLLGAAYVLSRSLWLPIGIHIAWNLTQGTVFGAEVSGNGPGGPALLHTRLSGPDWLTGGGFGPEGSVVAVLIGVAVTVVMLVLARRRGSWVAWVPRPR</sequence>
<feature type="signal peptide" evidence="2">
    <location>
        <begin position="1"/>
        <end position="22"/>
    </location>
</feature>
<dbReference type="PANTHER" id="PTHR39430">
    <property type="entry name" value="MEMBRANE-ASSOCIATED PROTEASE-RELATED"/>
    <property type="match status" value="1"/>
</dbReference>
<comment type="caution">
    <text evidence="4">The sequence shown here is derived from an EMBL/GenBank/DDBJ whole genome shotgun (WGS) entry which is preliminary data.</text>
</comment>
<dbReference type="GO" id="GO:0006508">
    <property type="term" value="P:proteolysis"/>
    <property type="evidence" value="ECO:0007669"/>
    <property type="project" value="UniProtKB-KW"/>
</dbReference>